<comment type="caution">
    <text evidence="1">The sequence shown here is derived from an EMBL/GenBank/DDBJ whole genome shotgun (WGS) entry which is preliminary data.</text>
</comment>
<feature type="non-terminal residue" evidence="1">
    <location>
        <position position="43"/>
    </location>
</feature>
<reference evidence="1" key="1">
    <citation type="journal article" date="2019" name="Sci. Rep.">
        <title>Draft genome of Tanacetum cinerariifolium, the natural source of mosquito coil.</title>
        <authorList>
            <person name="Yamashiro T."/>
            <person name="Shiraishi A."/>
            <person name="Satake H."/>
            <person name="Nakayama K."/>
        </authorList>
    </citation>
    <scope>NUCLEOTIDE SEQUENCE</scope>
</reference>
<name>A0A699XJV0_TANCI</name>
<organism evidence="1">
    <name type="scientific">Tanacetum cinerariifolium</name>
    <name type="common">Dalmatian daisy</name>
    <name type="synonym">Chrysanthemum cinerariifolium</name>
    <dbReference type="NCBI Taxonomy" id="118510"/>
    <lineage>
        <taxon>Eukaryota</taxon>
        <taxon>Viridiplantae</taxon>
        <taxon>Streptophyta</taxon>
        <taxon>Embryophyta</taxon>
        <taxon>Tracheophyta</taxon>
        <taxon>Spermatophyta</taxon>
        <taxon>Magnoliopsida</taxon>
        <taxon>eudicotyledons</taxon>
        <taxon>Gunneridae</taxon>
        <taxon>Pentapetalae</taxon>
        <taxon>asterids</taxon>
        <taxon>campanulids</taxon>
        <taxon>Asterales</taxon>
        <taxon>Asteraceae</taxon>
        <taxon>Asteroideae</taxon>
        <taxon>Anthemideae</taxon>
        <taxon>Anthemidinae</taxon>
        <taxon>Tanacetum</taxon>
    </lineage>
</organism>
<proteinExistence type="predicted"/>
<accession>A0A699XJV0</accession>
<evidence type="ECO:0000313" key="1">
    <source>
        <dbReference type="EMBL" id="GFD58630.1"/>
    </source>
</evidence>
<gene>
    <name evidence="1" type="ORF">Tci_930599</name>
</gene>
<dbReference type="EMBL" id="BKCJ011855380">
    <property type="protein sequence ID" value="GFD58630.1"/>
    <property type="molecule type" value="Genomic_DNA"/>
</dbReference>
<dbReference type="AlphaFoldDB" id="A0A699XJV0"/>
<sequence>MNRYAQHFAYAQAGLGAVIAGLKLGHRAAVAPRDVEEGVAYCH</sequence>
<protein>
    <submittedName>
        <fullName evidence="1">Uncharacterized protein</fullName>
    </submittedName>
</protein>